<reference evidence="1 2" key="1">
    <citation type="journal article" date="2021" name="Elife">
        <title>Chloroplast acquisition without the gene transfer in kleptoplastic sea slugs, Plakobranchus ocellatus.</title>
        <authorList>
            <person name="Maeda T."/>
            <person name="Takahashi S."/>
            <person name="Yoshida T."/>
            <person name="Shimamura S."/>
            <person name="Takaki Y."/>
            <person name="Nagai Y."/>
            <person name="Toyoda A."/>
            <person name="Suzuki Y."/>
            <person name="Arimoto A."/>
            <person name="Ishii H."/>
            <person name="Satoh N."/>
            <person name="Nishiyama T."/>
            <person name="Hasebe M."/>
            <person name="Maruyama T."/>
            <person name="Minagawa J."/>
            <person name="Obokata J."/>
            <person name="Shigenobu S."/>
        </authorList>
    </citation>
    <scope>NUCLEOTIDE SEQUENCE [LARGE SCALE GENOMIC DNA]</scope>
</reference>
<sequence>MELYRQAFILYLIHSTLKWSAIDYCGQLSSHRSKWLAIHESESSELVSKGVTGFVAALCNAPLEINIMLEVCWDRKVKDDSGDR</sequence>
<proteinExistence type="predicted"/>
<keyword evidence="2" id="KW-1185">Reference proteome</keyword>
<evidence type="ECO:0000313" key="1">
    <source>
        <dbReference type="EMBL" id="GFO27250.1"/>
    </source>
</evidence>
<protein>
    <submittedName>
        <fullName evidence="1">Uncharacterized protein</fullName>
    </submittedName>
</protein>
<accession>A0AAV4C3K2</accession>
<organism evidence="1 2">
    <name type="scientific">Plakobranchus ocellatus</name>
    <dbReference type="NCBI Taxonomy" id="259542"/>
    <lineage>
        <taxon>Eukaryota</taxon>
        <taxon>Metazoa</taxon>
        <taxon>Spiralia</taxon>
        <taxon>Lophotrochozoa</taxon>
        <taxon>Mollusca</taxon>
        <taxon>Gastropoda</taxon>
        <taxon>Heterobranchia</taxon>
        <taxon>Euthyneura</taxon>
        <taxon>Panpulmonata</taxon>
        <taxon>Sacoglossa</taxon>
        <taxon>Placobranchoidea</taxon>
        <taxon>Plakobranchidae</taxon>
        <taxon>Plakobranchus</taxon>
    </lineage>
</organism>
<evidence type="ECO:0000313" key="2">
    <source>
        <dbReference type="Proteomes" id="UP000735302"/>
    </source>
</evidence>
<dbReference type="AlphaFoldDB" id="A0AAV4C3K2"/>
<gene>
    <name evidence="1" type="ORF">PoB_005375500</name>
</gene>
<name>A0AAV4C3K2_9GAST</name>
<dbReference type="Proteomes" id="UP000735302">
    <property type="component" value="Unassembled WGS sequence"/>
</dbReference>
<comment type="caution">
    <text evidence="1">The sequence shown here is derived from an EMBL/GenBank/DDBJ whole genome shotgun (WGS) entry which is preliminary data.</text>
</comment>
<dbReference type="EMBL" id="BLXT01005898">
    <property type="protein sequence ID" value="GFO27250.1"/>
    <property type="molecule type" value="Genomic_DNA"/>
</dbReference>